<evidence type="ECO:0000313" key="9">
    <source>
        <dbReference type="EMBL" id="ETV74868.1"/>
    </source>
</evidence>
<evidence type="ECO:0000256" key="3">
    <source>
        <dbReference type="ARBA" id="ARBA00006958"/>
    </source>
</evidence>
<dbReference type="GO" id="GO:0005634">
    <property type="term" value="C:nucleus"/>
    <property type="evidence" value="ECO:0007669"/>
    <property type="project" value="UniProtKB-SubCell"/>
</dbReference>
<dbReference type="InterPro" id="IPR027806">
    <property type="entry name" value="HARBI1_dom"/>
</dbReference>
<keyword evidence="7" id="KW-0539">Nucleus</keyword>
<dbReference type="OrthoDB" id="124023at2759"/>
<evidence type="ECO:0000256" key="1">
    <source>
        <dbReference type="ARBA" id="ARBA00001968"/>
    </source>
</evidence>
<evidence type="ECO:0000256" key="4">
    <source>
        <dbReference type="ARBA" id="ARBA00022722"/>
    </source>
</evidence>
<organism evidence="9">
    <name type="scientific">Aphanomyces astaci</name>
    <name type="common">Crayfish plague agent</name>
    <dbReference type="NCBI Taxonomy" id="112090"/>
    <lineage>
        <taxon>Eukaryota</taxon>
        <taxon>Sar</taxon>
        <taxon>Stramenopiles</taxon>
        <taxon>Oomycota</taxon>
        <taxon>Saprolegniomycetes</taxon>
        <taxon>Saprolegniales</taxon>
        <taxon>Verrucalvaceae</taxon>
        <taxon>Aphanomyces</taxon>
    </lineage>
</organism>
<keyword evidence="5" id="KW-0479">Metal-binding</keyword>
<evidence type="ECO:0000259" key="8">
    <source>
        <dbReference type="Pfam" id="PF13359"/>
    </source>
</evidence>
<dbReference type="GeneID" id="20812903"/>
<reference evidence="9" key="1">
    <citation type="submission" date="2013-12" db="EMBL/GenBank/DDBJ databases">
        <title>The Genome Sequence of Aphanomyces astaci APO3.</title>
        <authorList>
            <consortium name="The Broad Institute Genomics Platform"/>
            <person name="Russ C."/>
            <person name="Tyler B."/>
            <person name="van West P."/>
            <person name="Dieguez-Uribeondo J."/>
            <person name="Young S.K."/>
            <person name="Zeng Q."/>
            <person name="Gargeya S."/>
            <person name="Fitzgerald M."/>
            <person name="Abouelleil A."/>
            <person name="Alvarado L."/>
            <person name="Chapman S.B."/>
            <person name="Gainer-Dewar J."/>
            <person name="Goldberg J."/>
            <person name="Griggs A."/>
            <person name="Gujja S."/>
            <person name="Hansen M."/>
            <person name="Howarth C."/>
            <person name="Imamovic A."/>
            <person name="Ireland A."/>
            <person name="Larimer J."/>
            <person name="McCowan C."/>
            <person name="Murphy C."/>
            <person name="Pearson M."/>
            <person name="Poon T.W."/>
            <person name="Priest M."/>
            <person name="Roberts A."/>
            <person name="Saif S."/>
            <person name="Shea T."/>
            <person name="Sykes S."/>
            <person name="Wortman J."/>
            <person name="Nusbaum C."/>
            <person name="Birren B."/>
        </authorList>
    </citation>
    <scope>NUCLEOTIDE SEQUENCE [LARGE SCALE GENOMIC DNA]</scope>
    <source>
        <strain evidence="9">APO3</strain>
    </source>
</reference>
<dbReference type="VEuPathDB" id="FungiDB:H257_10907"/>
<comment type="subcellular location">
    <subcellularLocation>
        <location evidence="2">Nucleus</location>
    </subcellularLocation>
</comment>
<dbReference type="RefSeq" id="XP_009835955.1">
    <property type="nucleotide sequence ID" value="XM_009837653.1"/>
</dbReference>
<evidence type="ECO:0000256" key="7">
    <source>
        <dbReference type="ARBA" id="ARBA00023242"/>
    </source>
</evidence>
<protein>
    <recommendedName>
        <fullName evidence="8">DDE Tnp4 domain-containing protein</fullName>
    </recommendedName>
</protein>
<comment type="cofactor">
    <cofactor evidence="1">
        <name>a divalent metal cation</name>
        <dbReference type="ChEBI" id="CHEBI:60240"/>
    </cofactor>
</comment>
<dbReference type="PANTHER" id="PTHR22930:SF250">
    <property type="entry name" value="NUCLEASE HARBI1-LIKE PROTEIN"/>
    <property type="match status" value="1"/>
</dbReference>
<keyword evidence="6" id="KW-0378">Hydrolase</keyword>
<feature type="domain" description="DDE Tnp4" evidence="8">
    <location>
        <begin position="108"/>
        <end position="215"/>
    </location>
</feature>
<sequence length="216" mass="24905">MPGDRRYHPWFHDNLGCDQITFLELVAWFRTAMVDFYHRASNHSFEKKLVVLLYFLRSQGGYRETSAAFGMSKSWCVDTIAAFVRSTEPYLIFNVLEITTAFTTGDPSLNVQAVVDASLRFMYVDIRPGSYSDKKTWKASTFGQSIQRRMPIGCFIIGDAGYTLLPWLMTPFLPHKKGGILSKLQKNFNYKHSSSRMVVECAFGRLKERFRVLRQP</sequence>
<dbReference type="GO" id="GO:0046872">
    <property type="term" value="F:metal ion binding"/>
    <property type="evidence" value="ECO:0007669"/>
    <property type="project" value="UniProtKB-KW"/>
</dbReference>
<evidence type="ECO:0000256" key="2">
    <source>
        <dbReference type="ARBA" id="ARBA00004123"/>
    </source>
</evidence>
<keyword evidence="4" id="KW-0540">Nuclease</keyword>
<dbReference type="PANTHER" id="PTHR22930">
    <property type="match status" value="1"/>
</dbReference>
<dbReference type="Pfam" id="PF13359">
    <property type="entry name" value="DDE_Tnp_4"/>
    <property type="match status" value="1"/>
</dbReference>
<dbReference type="InterPro" id="IPR045249">
    <property type="entry name" value="HARBI1-like"/>
</dbReference>
<name>W4G7C9_APHAT</name>
<dbReference type="STRING" id="112090.W4G7C9"/>
<evidence type="ECO:0000256" key="5">
    <source>
        <dbReference type="ARBA" id="ARBA00022723"/>
    </source>
</evidence>
<gene>
    <name evidence="9" type="ORF">H257_10907</name>
</gene>
<comment type="similarity">
    <text evidence="3">Belongs to the HARBI1 family.</text>
</comment>
<dbReference type="EMBL" id="KI913143">
    <property type="protein sequence ID" value="ETV74868.1"/>
    <property type="molecule type" value="Genomic_DNA"/>
</dbReference>
<accession>W4G7C9</accession>
<evidence type="ECO:0000256" key="6">
    <source>
        <dbReference type="ARBA" id="ARBA00022801"/>
    </source>
</evidence>
<proteinExistence type="inferred from homology"/>
<dbReference type="GO" id="GO:0004518">
    <property type="term" value="F:nuclease activity"/>
    <property type="evidence" value="ECO:0007669"/>
    <property type="project" value="UniProtKB-KW"/>
</dbReference>
<dbReference type="AlphaFoldDB" id="W4G7C9"/>
<dbReference type="GO" id="GO:0016787">
    <property type="term" value="F:hydrolase activity"/>
    <property type="evidence" value="ECO:0007669"/>
    <property type="project" value="UniProtKB-KW"/>
</dbReference>